<dbReference type="PANTHER" id="PTHR43157">
    <property type="entry name" value="PHOSPHATIDYLINOSITOL-GLYCAN BIOSYNTHESIS CLASS F PROTEIN-RELATED"/>
    <property type="match status" value="1"/>
</dbReference>
<dbReference type="RefSeq" id="XP_028028827.1">
    <property type="nucleotide sequence ID" value="XM_028173026.1"/>
</dbReference>
<evidence type="ECO:0000313" key="2">
    <source>
        <dbReference type="Proteomes" id="UP000504629"/>
    </source>
</evidence>
<evidence type="ECO:0000313" key="3">
    <source>
        <dbReference type="RefSeq" id="XP_028028827.1"/>
    </source>
</evidence>
<evidence type="ECO:0000256" key="1">
    <source>
        <dbReference type="ARBA" id="ARBA00023002"/>
    </source>
</evidence>
<dbReference type="AlphaFoldDB" id="A0A6J2JIJ0"/>
<dbReference type="GeneID" id="114242006"/>
<name>A0A6J2JIJ0_BOMMA</name>
<sequence length="281" mass="31955">MWHFSLIFLPVLFFYYKLALNKFYSKAILTGKVIIITGTNRVSYETALDLAKRGARVILTSSDKDKGTKLLRKIIRKSKNQNVSFEYTNFNSLTSVRKFVEGFRNTQLKLDVLVLNNEVNASDKDVGISPHVSNYYGQFLLTILLVPTLKKSAPSRVIVTTSCLQKFGKINNLNAKGFQSYFNSKLCYGLFSSELSQRLDSYGVSARSAGIGILYEIFKGTIFEKIFSMYTSQNVIHLAVSDEEFEDDFENIDKRDIIGNSAEKLWAMSEEWVNLESSEKI</sequence>
<accession>A0A6J2JIJ0</accession>
<dbReference type="InterPro" id="IPR002347">
    <property type="entry name" value="SDR_fam"/>
</dbReference>
<organism evidence="2 3">
    <name type="scientific">Bombyx mandarina</name>
    <name type="common">Wild silk moth</name>
    <name type="synonym">Wild silkworm</name>
    <dbReference type="NCBI Taxonomy" id="7092"/>
    <lineage>
        <taxon>Eukaryota</taxon>
        <taxon>Metazoa</taxon>
        <taxon>Ecdysozoa</taxon>
        <taxon>Arthropoda</taxon>
        <taxon>Hexapoda</taxon>
        <taxon>Insecta</taxon>
        <taxon>Pterygota</taxon>
        <taxon>Neoptera</taxon>
        <taxon>Endopterygota</taxon>
        <taxon>Lepidoptera</taxon>
        <taxon>Glossata</taxon>
        <taxon>Ditrysia</taxon>
        <taxon>Bombycoidea</taxon>
        <taxon>Bombycidae</taxon>
        <taxon>Bombycinae</taxon>
        <taxon>Bombyx</taxon>
    </lineage>
</organism>
<dbReference type="KEGG" id="bman:114242006"/>
<proteinExistence type="predicted"/>
<dbReference type="Pfam" id="PF00106">
    <property type="entry name" value="adh_short"/>
    <property type="match status" value="1"/>
</dbReference>
<reference evidence="3" key="1">
    <citation type="submission" date="2025-08" db="UniProtKB">
        <authorList>
            <consortium name="RefSeq"/>
        </authorList>
    </citation>
    <scope>IDENTIFICATION</scope>
    <source>
        <tissue evidence="3">Silk gland</tissue>
    </source>
</reference>
<dbReference type="InterPro" id="IPR036291">
    <property type="entry name" value="NAD(P)-bd_dom_sf"/>
</dbReference>
<dbReference type="OrthoDB" id="191139at2759"/>
<dbReference type="PANTHER" id="PTHR43157:SF31">
    <property type="entry name" value="PHOSPHATIDYLINOSITOL-GLYCAN BIOSYNTHESIS CLASS F PROTEIN"/>
    <property type="match status" value="1"/>
</dbReference>
<keyword evidence="2" id="KW-1185">Reference proteome</keyword>
<protein>
    <submittedName>
        <fullName evidence="3">Retinol dehydrogenase 11-like</fullName>
    </submittedName>
</protein>
<gene>
    <name evidence="3" type="primary">LOC114242006</name>
</gene>
<dbReference type="GO" id="GO:0016491">
    <property type="term" value="F:oxidoreductase activity"/>
    <property type="evidence" value="ECO:0007669"/>
    <property type="project" value="UniProtKB-KW"/>
</dbReference>
<dbReference type="Proteomes" id="UP000504629">
    <property type="component" value="Unplaced"/>
</dbReference>
<keyword evidence="1" id="KW-0560">Oxidoreductase</keyword>
<dbReference type="SUPFAM" id="SSF51735">
    <property type="entry name" value="NAD(P)-binding Rossmann-fold domains"/>
    <property type="match status" value="1"/>
</dbReference>
<dbReference type="Gene3D" id="3.40.50.720">
    <property type="entry name" value="NAD(P)-binding Rossmann-like Domain"/>
    <property type="match status" value="1"/>
</dbReference>